<keyword evidence="11" id="KW-0227">DNA damage</keyword>
<evidence type="ECO:0000256" key="14">
    <source>
        <dbReference type="ARBA" id="ARBA00049244"/>
    </source>
</evidence>
<evidence type="ECO:0000256" key="3">
    <source>
        <dbReference type="ARBA" id="ARBA00009496"/>
    </source>
</evidence>
<dbReference type="Pfam" id="PF14579">
    <property type="entry name" value="HHH_6"/>
    <property type="match status" value="1"/>
</dbReference>
<keyword evidence="8" id="KW-0808">Transferase</keyword>
<dbReference type="InterPro" id="IPR004013">
    <property type="entry name" value="PHP_dom"/>
</dbReference>
<feature type="compositionally biased region" description="Basic and acidic residues" evidence="16">
    <location>
        <begin position="1395"/>
        <end position="1406"/>
    </location>
</feature>
<feature type="compositionally biased region" description="Low complexity" evidence="16">
    <location>
        <begin position="1105"/>
        <end position="1137"/>
    </location>
</feature>
<dbReference type="InterPro" id="IPR029460">
    <property type="entry name" value="DNAPol_HHH"/>
</dbReference>
<keyword evidence="10" id="KW-0235">DNA replication</keyword>
<comment type="caution">
    <text evidence="18">The sequence shown here is derived from an EMBL/GenBank/DDBJ whole genome shotgun (WGS) entry which is preliminary data.</text>
</comment>
<dbReference type="InterPro" id="IPR003141">
    <property type="entry name" value="Pol/His_phosphatase_N"/>
</dbReference>
<dbReference type="Proteomes" id="UP001387100">
    <property type="component" value="Unassembled WGS sequence"/>
</dbReference>
<evidence type="ECO:0000256" key="4">
    <source>
        <dbReference type="ARBA" id="ARBA00012417"/>
    </source>
</evidence>
<comment type="subcellular location">
    <subcellularLocation>
        <location evidence="1">Cytoplasm</location>
    </subcellularLocation>
</comment>
<dbReference type="InterPro" id="IPR011708">
    <property type="entry name" value="DNA_pol3_alpha_NTPase_dom"/>
</dbReference>
<evidence type="ECO:0000256" key="6">
    <source>
        <dbReference type="ARBA" id="ARBA00019114"/>
    </source>
</evidence>
<feature type="compositionally biased region" description="Low complexity" evidence="16">
    <location>
        <begin position="1477"/>
        <end position="1487"/>
    </location>
</feature>
<evidence type="ECO:0000256" key="15">
    <source>
        <dbReference type="SAM" id="Coils"/>
    </source>
</evidence>
<comment type="catalytic activity">
    <reaction evidence="14">
        <text>DNA(n) + a 2'-deoxyribonucleoside 5'-triphosphate = DNA(n+1) + diphosphate</text>
        <dbReference type="Rhea" id="RHEA:22508"/>
        <dbReference type="Rhea" id="RHEA-COMP:17339"/>
        <dbReference type="Rhea" id="RHEA-COMP:17340"/>
        <dbReference type="ChEBI" id="CHEBI:33019"/>
        <dbReference type="ChEBI" id="CHEBI:61560"/>
        <dbReference type="ChEBI" id="CHEBI:173112"/>
        <dbReference type="EC" id="2.7.7.7"/>
    </reaction>
</comment>
<keyword evidence="15" id="KW-0175">Coiled coil</keyword>
<dbReference type="PANTHER" id="PTHR32294">
    <property type="entry name" value="DNA POLYMERASE III SUBUNIT ALPHA"/>
    <property type="match status" value="1"/>
</dbReference>
<evidence type="ECO:0000256" key="10">
    <source>
        <dbReference type="ARBA" id="ARBA00022705"/>
    </source>
</evidence>
<sequence>MSAAGRGRAFPHLHVASGYSMRYGASSPGALVTRAAELDLDTLALTDRDGLYGAVKHVTACSEAGLAPVLGVDLAVEPSGLADGLPGWADPSRAVRERAAAGGPARGGAAVDRRLPRVTVLAHAGGTDADGRRRRGRALLPPGRSGAGDGEVLGPGEGWAALCRLVSATHLRGERGTPVTTADLVAEHAVGARTGAPALTVLLGPGSELGRAVLARRDDLARAVLAHWYDLLPLGSLAVEVVCHAGPPGSPASASHAGRMLALARSAGLPAVLTGAVRYARPEGARTADVLDATRRLVPLDLRHLDRTSSRGHLAGTPEMRAVAAEVESAAGAAGTGTGAGLLRDTEAVAGRCRLDPAADLGIGRVHLPEASVLGVDGDLDAALRARCEGAVGTRYPGAPEALRRRVEARLEEELSVIRRLGYPSYFLTVAQVCDEVRALGVRVAARGSGAGSLVNHLLGISGVEPLSQGLLMERFCTVERAQLPDIDVDVESARREEVYARVVERFGGERVSAVSMMDTYRVRHAVRDVGAALGMPPAEVGAIATAFPHVRARDARAAVAELPELRASGLGHERLSLLLDLVEDLDALPRHVALHPCGVLLSDAGLGDRTPVEASWAGFPMSQLDKDDVEVLGLLKLDVLGIRMQSAMAHALDEVERVDGPGAAAASGHAPGAPYLDAATGRLDLDAVPLDDEATYRLVRSTRTLGCFQIESPGQRELVGRFAPQDFADLVTDISLFRPGPVKSDMITPFLRARQGWARPQRVHPLVDPALEETCGVVVFHEQVIRLVASTAGVDLAEADEVRRRLGTREGQAEVREQWFPLAAARGLTGADAERVWEVLAAFASFGFCKAHAAAFALPTYQSAWLKTHHPAAFLAGVLTHDPGMYPKRLVLDDARNLGIAVLGLDVNASDAVYRVERVEVVPEDRGGPARPGVPGGSRPHLRHRSDHRPGPGEPAGEGAGDGDGAPVPGRGGEPPWRGAALRTDAAVPDGRGYGIRLALTDVAGISEAEVARVVAGRPYASLADLWQRARPSRPVAERLVLAGALDSVHGIGVLGGGGRATGTPVRRRGALTRRDLLLQLGDLDRWARGLDRRPRGTRRRGTGRASAPAPADVPPATGSLSGSLSGSLAGSLTGARPGPDVAAAAARQSRASAPVAAADRLEVQLALDVGGPGDAPPSGLPEMTGAERVRAELEVLGLDASAHVLDFYAPLLRALGTTGSQQLASRRSRSELLVAGVKVATQTPPIRSGRRVVFLTLDDSTGPVDATFFEDVQGPYAATVFGSWLLLVRGELRRTGPRGVSLRATGAWDLPALQQVWTRGCADGGAAGGREALRRALASGAPAAGESGYDEAAVAGAAGSRALRPVPVRGVDLVPAARWAAVEQRTGRTVGTGRDDGAIRDDGPSRAAGAEAERRAAAAHRRAIAVAARSAAAAAAVEEAQETAREMAQEMTQEITRGMTGGGAAGQVRQERAAAARPGARRAGPLSATARPVAGGPDGSGRTRRVLVHASGFRQSPYSDVRAPGGDVRDTRGMARGGSPVQDPAVQDPAVRDPAVRDPADAGAVPGAGAGPGPGRGAAGAPRKLWHSSAGSSGR</sequence>
<evidence type="ECO:0000256" key="16">
    <source>
        <dbReference type="SAM" id="MobiDB-lite"/>
    </source>
</evidence>
<evidence type="ECO:0000256" key="13">
    <source>
        <dbReference type="ARBA" id="ARBA00023204"/>
    </source>
</evidence>
<feature type="compositionally biased region" description="Low complexity" evidence="16">
    <location>
        <begin position="930"/>
        <end position="940"/>
    </location>
</feature>
<keyword evidence="13" id="KW-0234">DNA repair</keyword>
<evidence type="ECO:0000256" key="2">
    <source>
        <dbReference type="ARBA" id="ARBA00007391"/>
    </source>
</evidence>
<protein>
    <recommendedName>
        <fullName evidence="6">DNA polymerase III subunit alpha</fullName>
        <ecNumber evidence="4">2.7.7.7</ecNumber>
    </recommendedName>
    <alternativeName>
        <fullName evidence="5">Error-prone DNA polymerase</fullName>
    </alternativeName>
</protein>
<dbReference type="Pfam" id="PF01336">
    <property type="entry name" value="tRNA_anti-codon"/>
    <property type="match status" value="1"/>
</dbReference>
<evidence type="ECO:0000256" key="7">
    <source>
        <dbReference type="ARBA" id="ARBA00022490"/>
    </source>
</evidence>
<dbReference type="InterPro" id="IPR004365">
    <property type="entry name" value="NA-bd_OB_tRNA"/>
</dbReference>
<dbReference type="InterPro" id="IPR004805">
    <property type="entry name" value="DnaE2/DnaE/PolC"/>
</dbReference>
<dbReference type="PANTHER" id="PTHR32294:SF4">
    <property type="entry name" value="ERROR-PRONE DNA POLYMERASE"/>
    <property type="match status" value="1"/>
</dbReference>
<dbReference type="CDD" id="cd04485">
    <property type="entry name" value="DnaE_OBF"/>
    <property type="match status" value="1"/>
</dbReference>
<feature type="compositionally biased region" description="Gly residues" evidence="16">
    <location>
        <begin position="955"/>
        <end position="965"/>
    </location>
</feature>
<dbReference type="EMBL" id="JBBIAA010000002">
    <property type="protein sequence ID" value="MEJ5944471.1"/>
    <property type="molecule type" value="Genomic_DNA"/>
</dbReference>
<evidence type="ECO:0000313" key="19">
    <source>
        <dbReference type="Proteomes" id="UP001387100"/>
    </source>
</evidence>
<evidence type="ECO:0000256" key="12">
    <source>
        <dbReference type="ARBA" id="ARBA00022932"/>
    </source>
</evidence>
<feature type="compositionally biased region" description="Gly residues" evidence="16">
    <location>
        <begin position="1568"/>
        <end position="1580"/>
    </location>
</feature>
<dbReference type="Pfam" id="PF07733">
    <property type="entry name" value="DNA_pol3_alpha"/>
    <property type="match status" value="1"/>
</dbReference>
<feature type="region of interest" description="Disordered" evidence="16">
    <location>
        <begin position="1462"/>
        <end position="1597"/>
    </location>
</feature>
<evidence type="ECO:0000256" key="11">
    <source>
        <dbReference type="ARBA" id="ARBA00022763"/>
    </source>
</evidence>
<evidence type="ECO:0000256" key="9">
    <source>
        <dbReference type="ARBA" id="ARBA00022695"/>
    </source>
</evidence>
<dbReference type="SMART" id="SM00481">
    <property type="entry name" value="POLIIIAc"/>
    <property type="match status" value="1"/>
</dbReference>
<feature type="domain" description="Polymerase/histidinol phosphatase N-terminal" evidence="17">
    <location>
        <begin position="11"/>
        <end position="78"/>
    </location>
</feature>
<dbReference type="EC" id="2.7.7.7" evidence="4"/>
<feature type="region of interest" description="Disordered" evidence="16">
    <location>
        <begin position="1093"/>
        <end position="1143"/>
    </location>
</feature>
<feature type="coiled-coil region" evidence="15">
    <location>
        <begin position="1432"/>
        <end position="1459"/>
    </location>
</feature>
<evidence type="ECO:0000256" key="8">
    <source>
        <dbReference type="ARBA" id="ARBA00022679"/>
    </source>
</evidence>
<dbReference type="InterPro" id="IPR016195">
    <property type="entry name" value="Pol/histidinol_Pase-like"/>
</dbReference>
<keyword evidence="12" id="KW-0239">DNA-directed DNA polymerase</keyword>
<evidence type="ECO:0000313" key="18">
    <source>
        <dbReference type="EMBL" id="MEJ5944471.1"/>
    </source>
</evidence>
<dbReference type="Gene3D" id="3.20.20.140">
    <property type="entry name" value="Metal-dependent hydrolases"/>
    <property type="match status" value="1"/>
</dbReference>
<keyword evidence="9" id="KW-0548">Nucleotidyltransferase</keyword>
<gene>
    <name evidence="18" type="ORF">WDZ17_04085</name>
</gene>
<keyword evidence="7" id="KW-0963">Cytoplasm</keyword>
<accession>A0ABU8RHB4</accession>
<feature type="compositionally biased region" description="Basic and acidic residues" evidence="16">
    <location>
        <begin position="1552"/>
        <end position="1562"/>
    </location>
</feature>
<name>A0ABU8RHB4_9ACTN</name>
<comment type="similarity">
    <text evidence="3">Belongs to the DNA polymerase type-C family. DnaE subfamily.</text>
</comment>
<comment type="similarity">
    <text evidence="2">Belongs to the DNA polymerase type-C family. DnaE2 subfamily.</text>
</comment>
<dbReference type="InterPro" id="IPR040982">
    <property type="entry name" value="DNA_pol3_finger"/>
</dbReference>
<proteinExistence type="inferred from homology"/>
<dbReference type="Pfam" id="PF17657">
    <property type="entry name" value="DNA_pol3_finger"/>
    <property type="match status" value="1"/>
</dbReference>
<dbReference type="SUPFAM" id="SSF89550">
    <property type="entry name" value="PHP domain-like"/>
    <property type="match status" value="1"/>
</dbReference>
<feature type="region of interest" description="Disordered" evidence="16">
    <location>
        <begin position="925"/>
        <end position="980"/>
    </location>
</feature>
<evidence type="ECO:0000256" key="1">
    <source>
        <dbReference type="ARBA" id="ARBA00004496"/>
    </source>
</evidence>
<feature type="region of interest" description="Disordered" evidence="16">
    <location>
        <begin position="1387"/>
        <end position="1416"/>
    </location>
</feature>
<dbReference type="CDD" id="cd07431">
    <property type="entry name" value="PHP_PolIIIA"/>
    <property type="match status" value="1"/>
</dbReference>
<dbReference type="InterPro" id="IPR041931">
    <property type="entry name" value="DNA_pol3_alpha_thumb_dom"/>
</dbReference>
<organism evidence="18 19">
    <name type="scientific">Pseudokineococcus basanitobsidens</name>
    <dbReference type="NCBI Taxonomy" id="1926649"/>
    <lineage>
        <taxon>Bacteria</taxon>
        <taxon>Bacillati</taxon>
        <taxon>Actinomycetota</taxon>
        <taxon>Actinomycetes</taxon>
        <taxon>Kineosporiales</taxon>
        <taxon>Kineosporiaceae</taxon>
        <taxon>Pseudokineococcus</taxon>
    </lineage>
</organism>
<evidence type="ECO:0000259" key="17">
    <source>
        <dbReference type="SMART" id="SM00481"/>
    </source>
</evidence>
<reference evidence="18 19" key="1">
    <citation type="journal article" date="2017" name="Int. J. Syst. Evol. Microbiol.">
        <title>Pseudokineococcus basanitobsidens sp. nov., isolated from volcanic rock.</title>
        <authorList>
            <person name="Lee D.W."/>
            <person name="Park M.Y."/>
            <person name="Kim J.J."/>
            <person name="Kim B.S."/>
        </authorList>
    </citation>
    <scope>NUCLEOTIDE SEQUENCE [LARGE SCALE GENOMIC DNA]</scope>
    <source>
        <strain evidence="18 19">DSM 103726</strain>
    </source>
</reference>
<feature type="region of interest" description="Disordered" evidence="16">
    <location>
        <begin position="127"/>
        <end position="151"/>
    </location>
</feature>
<keyword evidence="19" id="KW-1185">Reference proteome</keyword>
<evidence type="ECO:0000256" key="5">
    <source>
        <dbReference type="ARBA" id="ARBA00017273"/>
    </source>
</evidence>
<dbReference type="Pfam" id="PF02811">
    <property type="entry name" value="PHP"/>
    <property type="match status" value="1"/>
</dbReference>
<dbReference type="Gene3D" id="1.10.10.1600">
    <property type="entry name" value="Bacterial DNA polymerase III alpha subunit, thumb domain"/>
    <property type="match status" value="1"/>
</dbReference>